<evidence type="ECO:0000313" key="2">
    <source>
        <dbReference type="EMBL" id="KAE9399186.1"/>
    </source>
</evidence>
<reference evidence="2" key="1">
    <citation type="journal article" date="2019" name="Environ. Microbiol.">
        <title>Fungal ecological strategies reflected in gene transcription - a case study of two litter decomposers.</title>
        <authorList>
            <person name="Barbi F."/>
            <person name="Kohler A."/>
            <person name="Barry K."/>
            <person name="Baskaran P."/>
            <person name="Daum C."/>
            <person name="Fauchery L."/>
            <person name="Ihrmark K."/>
            <person name="Kuo A."/>
            <person name="LaButti K."/>
            <person name="Lipzen A."/>
            <person name="Morin E."/>
            <person name="Grigoriev I.V."/>
            <person name="Henrissat B."/>
            <person name="Lindahl B."/>
            <person name="Martin F."/>
        </authorList>
    </citation>
    <scope>NUCLEOTIDE SEQUENCE</scope>
    <source>
        <strain evidence="2">JB14</strain>
    </source>
</reference>
<dbReference type="AlphaFoldDB" id="A0A6A4HM86"/>
<evidence type="ECO:0000313" key="3">
    <source>
        <dbReference type="Proteomes" id="UP000799118"/>
    </source>
</evidence>
<accession>A0A6A4HM86</accession>
<organism evidence="2 3">
    <name type="scientific">Gymnopus androsaceus JB14</name>
    <dbReference type="NCBI Taxonomy" id="1447944"/>
    <lineage>
        <taxon>Eukaryota</taxon>
        <taxon>Fungi</taxon>
        <taxon>Dikarya</taxon>
        <taxon>Basidiomycota</taxon>
        <taxon>Agaricomycotina</taxon>
        <taxon>Agaricomycetes</taxon>
        <taxon>Agaricomycetidae</taxon>
        <taxon>Agaricales</taxon>
        <taxon>Marasmiineae</taxon>
        <taxon>Omphalotaceae</taxon>
        <taxon>Gymnopus</taxon>
    </lineage>
</organism>
<protein>
    <submittedName>
        <fullName evidence="2">Uncharacterized protein</fullName>
    </submittedName>
</protein>
<sequence length="179" mass="18400">MRRTRSGTVVHAPSAPASIPGLEPTAEVATNAVPESTASGKPSDVGDEAEDVEMDLLSEPVASGHGPKRDDTINFLDEPMVFSSPTHSSPARSLTTDINTALNARSSNGLRARAKAAASKAKGFSKALTGKGGARGKGLTGPEAGAAAVARARARAEQKLLEEGLRDAEDSSDDELLLK</sequence>
<name>A0A6A4HM86_9AGAR</name>
<gene>
    <name evidence="2" type="ORF">BT96DRAFT_920275</name>
</gene>
<dbReference type="Proteomes" id="UP000799118">
    <property type="component" value="Unassembled WGS sequence"/>
</dbReference>
<proteinExistence type="predicted"/>
<feature type="region of interest" description="Disordered" evidence="1">
    <location>
        <begin position="1"/>
        <end position="52"/>
    </location>
</feature>
<dbReference type="EMBL" id="ML769472">
    <property type="protein sequence ID" value="KAE9399186.1"/>
    <property type="molecule type" value="Genomic_DNA"/>
</dbReference>
<evidence type="ECO:0000256" key="1">
    <source>
        <dbReference type="SAM" id="MobiDB-lite"/>
    </source>
</evidence>
<keyword evidence="3" id="KW-1185">Reference proteome</keyword>